<evidence type="ECO:0000256" key="1">
    <source>
        <dbReference type="ARBA" id="ARBA00010333"/>
    </source>
</evidence>
<evidence type="ECO:0000313" key="6">
    <source>
        <dbReference type="Proteomes" id="UP000054698"/>
    </source>
</evidence>
<keyword evidence="6" id="KW-1185">Reference proteome</keyword>
<dbReference type="InterPro" id="IPR001638">
    <property type="entry name" value="Solute-binding_3/MltF_N"/>
</dbReference>
<dbReference type="Gene3D" id="3.40.190.10">
    <property type="entry name" value="Periplasmic binding protein-like II"/>
    <property type="match status" value="2"/>
</dbReference>
<dbReference type="RefSeq" id="WP_058447805.1">
    <property type="nucleotide sequence ID" value="NZ_CAAAHT010000004.1"/>
</dbReference>
<dbReference type="Pfam" id="PF00497">
    <property type="entry name" value="SBP_bac_3"/>
    <property type="match status" value="1"/>
</dbReference>
<accession>A0A0W0TIB3</accession>
<dbReference type="PANTHER" id="PTHR35936:SF17">
    <property type="entry name" value="ARGININE-BINDING EXTRACELLULAR PROTEIN ARTP"/>
    <property type="match status" value="1"/>
</dbReference>
<dbReference type="EMBL" id="LNYB01000085">
    <property type="protein sequence ID" value="KTC95346.1"/>
    <property type="molecule type" value="Genomic_DNA"/>
</dbReference>
<name>A0A0W0TIB3_9GAMM</name>
<evidence type="ECO:0000313" key="4">
    <source>
        <dbReference type="EMBL" id="KTC95346.1"/>
    </source>
</evidence>
<evidence type="ECO:0000313" key="7">
    <source>
        <dbReference type="Proteomes" id="UP000251942"/>
    </source>
</evidence>
<proteinExistence type="inferred from homology"/>
<dbReference type="PANTHER" id="PTHR35936">
    <property type="entry name" value="MEMBRANE-BOUND LYTIC MUREIN TRANSGLYCOSYLASE F"/>
    <property type="match status" value="1"/>
</dbReference>
<dbReference type="Proteomes" id="UP000251942">
    <property type="component" value="Unassembled WGS sequence"/>
</dbReference>
<evidence type="ECO:0000256" key="2">
    <source>
        <dbReference type="ARBA" id="ARBA00022729"/>
    </source>
</evidence>
<feature type="domain" description="Solute-binding protein family 3/N-terminal" evidence="3">
    <location>
        <begin position="22"/>
        <end position="244"/>
    </location>
</feature>
<sequence length="244" mass="27502">MKAIRYLTVLIVLLSMPLYGTPLKIAVSIYDPPFVLQEAQGHFHGFDIAMMQYVCKELKRPCQFVPILDRHLLEAVENGEANVAASSILISVSRANKVNFSSPYLASKVRFVSLRKVGQQSSEITTFSRKRIGMADKALAEQIEQLGTLNAKIILFKQHDTLVQALLRKKIDFALMPHHIAEHWHLHSAGLIQFVGEPLYLGLGVAVAVNRKDVKLLSDINIALLHYQASNEFKKDFETYLLTY</sequence>
<comment type="similarity">
    <text evidence="1">Belongs to the bacterial solute-binding protein 3 family.</text>
</comment>
<evidence type="ECO:0000313" key="5">
    <source>
        <dbReference type="EMBL" id="SPX61141.1"/>
    </source>
</evidence>
<dbReference type="PATRIC" id="fig|453.4.peg.3284"/>
<reference evidence="4 6" key="1">
    <citation type="submission" date="2015-11" db="EMBL/GenBank/DDBJ databases">
        <title>Genomic analysis of 38 Legionella species identifies large and diverse effector repertoires.</title>
        <authorList>
            <person name="Burstein D."/>
            <person name="Amaro F."/>
            <person name="Zusman T."/>
            <person name="Lifshitz Z."/>
            <person name="Cohen O."/>
            <person name="Gilbert J.A."/>
            <person name="Pupko T."/>
            <person name="Shuman H.A."/>
            <person name="Segal G."/>
        </authorList>
    </citation>
    <scope>NUCLEOTIDE SEQUENCE [LARGE SCALE GENOMIC DNA]</scope>
    <source>
        <strain evidence="4 6">WO-44C</strain>
    </source>
</reference>
<dbReference type="SMART" id="SM00062">
    <property type="entry name" value="PBPb"/>
    <property type="match status" value="1"/>
</dbReference>
<gene>
    <name evidence="5" type="primary">artI_3</name>
    <name evidence="4" type="ORF">Lfee_3010</name>
    <name evidence="5" type="ORF">NCTC12022_01880</name>
</gene>
<keyword evidence="2" id="KW-0732">Signal</keyword>
<dbReference type="STRING" id="453.Lfee_3010"/>
<dbReference type="EMBL" id="UASS01000017">
    <property type="protein sequence ID" value="SPX61141.1"/>
    <property type="molecule type" value="Genomic_DNA"/>
</dbReference>
<evidence type="ECO:0000259" key="3">
    <source>
        <dbReference type="SMART" id="SM00062"/>
    </source>
</evidence>
<dbReference type="AlphaFoldDB" id="A0A0W0TIB3"/>
<reference evidence="5 7" key="2">
    <citation type="submission" date="2018-06" db="EMBL/GenBank/DDBJ databases">
        <authorList>
            <consortium name="Pathogen Informatics"/>
            <person name="Doyle S."/>
        </authorList>
    </citation>
    <scope>NUCLEOTIDE SEQUENCE [LARGE SCALE GENOMIC DNA]</scope>
    <source>
        <strain evidence="5 7">NCTC12022</strain>
    </source>
</reference>
<protein>
    <submittedName>
        <fullName evidence="4">Putative amino acid ABC transporter, periplasmic binding protein</fullName>
    </submittedName>
</protein>
<organism evidence="4 6">
    <name type="scientific">Legionella feeleii</name>
    <dbReference type="NCBI Taxonomy" id="453"/>
    <lineage>
        <taxon>Bacteria</taxon>
        <taxon>Pseudomonadati</taxon>
        <taxon>Pseudomonadota</taxon>
        <taxon>Gammaproteobacteria</taxon>
        <taxon>Legionellales</taxon>
        <taxon>Legionellaceae</taxon>
        <taxon>Legionella</taxon>
    </lineage>
</organism>
<dbReference type="SUPFAM" id="SSF53850">
    <property type="entry name" value="Periplasmic binding protein-like II"/>
    <property type="match status" value="1"/>
</dbReference>
<dbReference type="Proteomes" id="UP000054698">
    <property type="component" value="Unassembled WGS sequence"/>
</dbReference>